<dbReference type="PANTHER" id="PTHR38788">
    <property type="entry name" value="CLR5 DOMAIN-CONTAINING PROTEIN"/>
    <property type="match status" value="1"/>
</dbReference>
<dbReference type="OrthoDB" id="5308957at2759"/>
<feature type="domain" description="Clr5" evidence="2">
    <location>
        <begin position="9"/>
        <end position="59"/>
    </location>
</feature>
<evidence type="ECO:0000256" key="1">
    <source>
        <dbReference type="SAM" id="MobiDB-lite"/>
    </source>
</evidence>
<dbReference type="InterPro" id="IPR025676">
    <property type="entry name" value="Clr5_dom"/>
</dbReference>
<dbReference type="AlphaFoldDB" id="A0A484FJR1"/>
<dbReference type="PANTHER" id="PTHR38788:SF3">
    <property type="entry name" value="CLR5 DOMAIN-CONTAINING PROTEIN"/>
    <property type="match status" value="1"/>
</dbReference>
<feature type="compositionally biased region" description="Pro residues" evidence="1">
    <location>
        <begin position="126"/>
        <end position="135"/>
    </location>
</feature>
<accession>A0A484FJR1</accession>
<name>A0A484FJR1_COLOR</name>
<comment type="caution">
    <text evidence="3">The sequence shown here is derived from an EMBL/GenBank/DDBJ whole genome shotgun (WGS) entry which is preliminary data.</text>
</comment>
<evidence type="ECO:0000313" key="3">
    <source>
        <dbReference type="EMBL" id="TDZ18088.1"/>
    </source>
</evidence>
<feature type="compositionally biased region" description="Low complexity" evidence="1">
    <location>
        <begin position="116"/>
        <end position="125"/>
    </location>
</feature>
<organism evidence="3 4">
    <name type="scientific">Colletotrichum orbiculare (strain 104-T / ATCC 96160 / CBS 514.97 / LARS 414 / MAFF 240422)</name>
    <name type="common">Cucumber anthracnose fungus</name>
    <name type="synonym">Colletotrichum lagenarium</name>
    <dbReference type="NCBI Taxonomy" id="1213857"/>
    <lineage>
        <taxon>Eukaryota</taxon>
        <taxon>Fungi</taxon>
        <taxon>Dikarya</taxon>
        <taxon>Ascomycota</taxon>
        <taxon>Pezizomycotina</taxon>
        <taxon>Sordariomycetes</taxon>
        <taxon>Hypocreomycetidae</taxon>
        <taxon>Glomerellales</taxon>
        <taxon>Glomerellaceae</taxon>
        <taxon>Colletotrichum</taxon>
        <taxon>Colletotrichum orbiculare species complex</taxon>
    </lineage>
</organism>
<feature type="region of interest" description="Disordered" evidence="1">
    <location>
        <begin position="55"/>
        <end position="187"/>
    </location>
</feature>
<dbReference type="EMBL" id="AMCV02000025">
    <property type="protein sequence ID" value="TDZ18088.1"/>
    <property type="molecule type" value="Genomic_DNA"/>
</dbReference>
<dbReference type="Pfam" id="PF14420">
    <property type="entry name" value="Clr5"/>
    <property type="match status" value="1"/>
</dbReference>
<keyword evidence="4" id="KW-1185">Reference proteome</keyword>
<evidence type="ECO:0000259" key="2">
    <source>
        <dbReference type="Pfam" id="PF14420"/>
    </source>
</evidence>
<sequence length="585" mass="65880">MPAPEPPKAEEWEHHRPLIVELYTRQTLTTIAQHMKKTYGFKATERMYKGRFKTWGIEKNRRRKRPGLGSRGISPDPEEPLPPQQRERGRGPGPRAGRVLLLPPVPDDDDIGASGSGPTSSSSRQPPRPPLPPRDLTPFSDSTGFNDVDSESELDKVFDKHTPGGQPPLTPPTTVGQRTPPDLNDDENLNHLDTVAEIVRLADDMLAKVLLDRYHDAPPDHVDIYENLQTNLRHETVLRGSIISGESHEGRVRREIENVVRYHYPAAPIGILGAFNESRSLESAQILALHLSEAATSSPSPDEDFIRFSRKLAHLIHISDGDELRGFTQQICDRLDARIKETLGAESLVGCYLRLTLGAKKLKSRQGNAELRQLALDRSAHVKRYEQTKRKVALDFGRYVAQYVSMVAPEDDESFAMAEKFCQSAASYYRDNVDGDSHIERPGSNAVMYLAVGREALAECHYARNTPESREEARLLLTESLYGYAGTMWATSTKADRRVKKLRKWCEEAGDARRLGLLAQIVGTIESEETRRRSLQWLLDFIEAHGGEKWCSYLIFLVRDVMVMRRPLHLNAGSRSCWSDGNRPT</sequence>
<dbReference type="Proteomes" id="UP000014480">
    <property type="component" value="Unassembled WGS sequence"/>
</dbReference>
<feature type="compositionally biased region" description="Low complexity" evidence="1">
    <location>
        <begin position="93"/>
        <end position="102"/>
    </location>
</feature>
<gene>
    <name evidence="3" type="ORF">Cob_v008846</name>
</gene>
<reference evidence="4" key="2">
    <citation type="journal article" date="2019" name="Mol. Plant Microbe Interact.">
        <title>Genome sequence resources for four phytopathogenic fungi from the Colletotrichum orbiculare species complex.</title>
        <authorList>
            <person name="Gan P."/>
            <person name="Tsushima A."/>
            <person name="Narusaka M."/>
            <person name="Narusaka Y."/>
            <person name="Takano Y."/>
            <person name="Kubo Y."/>
            <person name="Shirasu K."/>
        </authorList>
    </citation>
    <scope>GENOME REANNOTATION</scope>
    <source>
        <strain evidence="4">104-T / ATCC 96160 / CBS 514.97 / LARS 414 / MAFF 240422</strain>
    </source>
</reference>
<protein>
    <recommendedName>
        <fullName evidence="2">Clr5 domain-containing protein</fullName>
    </recommendedName>
</protein>
<feature type="compositionally biased region" description="Basic and acidic residues" evidence="1">
    <location>
        <begin position="153"/>
        <end position="162"/>
    </location>
</feature>
<reference evidence="4" key="1">
    <citation type="journal article" date="2013" name="New Phytol.">
        <title>Comparative genomic and transcriptomic analyses reveal the hemibiotrophic stage shift of Colletotrichum fungi.</title>
        <authorList>
            <person name="Gan P."/>
            <person name="Ikeda K."/>
            <person name="Irieda H."/>
            <person name="Narusaka M."/>
            <person name="O'Connell R.J."/>
            <person name="Narusaka Y."/>
            <person name="Takano Y."/>
            <person name="Kubo Y."/>
            <person name="Shirasu K."/>
        </authorList>
    </citation>
    <scope>NUCLEOTIDE SEQUENCE [LARGE SCALE GENOMIC DNA]</scope>
    <source>
        <strain evidence="4">104-T / ATCC 96160 / CBS 514.97 / LARS 414 / MAFF 240422</strain>
    </source>
</reference>
<evidence type="ECO:0000313" key="4">
    <source>
        <dbReference type="Proteomes" id="UP000014480"/>
    </source>
</evidence>
<proteinExistence type="predicted"/>